<evidence type="ECO:0000313" key="2">
    <source>
        <dbReference type="Proteomes" id="UP000237000"/>
    </source>
</evidence>
<gene>
    <name evidence="1" type="ORF">TorRG33x02_194300</name>
</gene>
<dbReference type="InParanoid" id="A0A2P5EGQ8"/>
<dbReference type="EMBL" id="JXTC01000157">
    <property type="protein sequence ID" value="PON84726.1"/>
    <property type="molecule type" value="Genomic_DNA"/>
</dbReference>
<comment type="caution">
    <text evidence="1">The sequence shown here is derived from an EMBL/GenBank/DDBJ whole genome shotgun (WGS) entry which is preliminary data.</text>
</comment>
<keyword evidence="2" id="KW-1185">Reference proteome</keyword>
<accession>A0A2P5EGQ8</accession>
<organism evidence="1 2">
    <name type="scientific">Trema orientale</name>
    <name type="common">Charcoal tree</name>
    <name type="synonym">Celtis orientalis</name>
    <dbReference type="NCBI Taxonomy" id="63057"/>
    <lineage>
        <taxon>Eukaryota</taxon>
        <taxon>Viridiplantae</taxon>
        <taxon>Streptophyta</taxon>
        <taxon>Embryophyta</taxon>
        <taxon>Tracheophyta</taxon>
        <taxon>Spermatophyta</taxon>
        <taxon>Magnoliopsida</taxon>
        <taxon>eudicotyledons</taxon>
        <taxon>Gunneridae</taxon>
        <taxon>Pentapetalae</taxon>
        <taxon>rosids</taxon>
        <taxon>fabids</taxon>
        <taxon>Rosales</taxon>
        <taxon>Cannabaceae</taxon>
        <taxon>Trema</taxon>
    </lineage>
</organism>
<sequence length="118" mass="12490">IGGPRGRAFAEKEVVSFATSVVGIVGDDSCWISTEVVSFVGDDSCGVGIEVVSFVEDDSYYVDTDVVSSDSLPDVDDGDDAYGTSEVVGSSIGFLDKDEEQVNVILGNSTTRQEVFFL</sequence>
<dbReference type="Proteomes" id="UP000237000">
    <property type="component" value="Unassembled WGS sequence"/>
</dbReference>
<proteinExistence type="predicted"/>
<reference evidence="2" key="1">
    <citation type="submission" date="2016-06" db="EMBL/GenBank/DDBJ databases">
        <title>Parallel loss of symbiosis genes in relatives of nitrogen-fixing non-legume Parasponia.</title>
        <authorList>
            <person name="Van Velzen R."/>
            <person name="Holmer R."/>
            <person name="Bu F."/>
            <person name="Rutten L."/>
            <person name="Van Zeijl A."/>
            <person name="Liu W."/>
            <person name="Santuari L."/>
            <person name="Cao Q."/>
            <person name="Sharma T."/>
            <person name="Shen D."/>
            <person name="Roswanjaya Y."/>
            <person name="Wardhani T."/>
            <person name="Kalhor M.S."/>
            <person name="Jansen J."/>
            <person name="Van den Hoogen J."/>
            <person name="Gungor B."/>
            <person name="Hartog M."/>
            <person name="Hontelez J."/>
            <person name="Verver J."/>
            <person name="Yang W.-C."/>
            <person name="Schijlen E."/>
            <person name="Repin R."/>
            <person name="Schilthuizen M."/>
            <person name="Schranz E."/>
            <person name="Heidstra R."/>
            <person name="Miyata K."/>
            <person name="Fedorova E."/>
            <person name="Kohlen W."/>
            <person name="Bisseling T."/>
            <person name="Smit S."/>
            <person name="Geurts R."/>
        </authorList>
    </citation>
    <scope>NUCLEOTIDE SEQUENCE [LARGE SCALE GENOMIC DNA]</scope>
    <source>
        <strain evidence="2">cv. RG33-2</strain>
    </source>
</reference>
<feature type="non-terminal residue" evidence="1">
    <location>
        <position position="1"/>
    </location>
</feature>
<dbReference type="AlphaFoldDB" id="A0A2P5EGQ8"/>
<evidence type="ECO:0000313" key="1">
    <source>
        <dbReference type="EMBL" id="PON84726.1"/>
    </source>
</evidence>
<protein>
    <submittedName>
        <fullName evidence="1">Uncharacterized protein</fullName>
    </submittedName>
</protein>
<name>A0A2P5EGQ8_TREOI</name>